<comment type="subcellular location">
    <subcellularLocation>
        <location evidence="1">Cytoplasm</location>
    </subcellularLocation>
</comment>
<sequence length="865" mass="94882">LLKAGSVESFISEPANSYTAKYLVEYLNRKKSQASPIISHLKQDLADKSLSIRGAREHNLKNIDINIPLDKIVALIGVSGSGKSSIAKDIIYSEGQRRYLDCLSPYARQFIKELKKPDIDGIQNLKPTICVYQHTFQPGHLSTVGTMSEAYNFLRLLYSKTADQYCPDHPKEKISALSAEAIRDAVLELSDSQTRILAPIVKLKKGSHRQIFERAVRSEINEVRVDGLFVRPSDFHYDLEKNKVHSIDYVIARFNKDRIDKDMLLDATRQALALGGGTLIVHTKNSEEVLSAERTCPRCNRGFFKPDPEDLSFHSKRGACSRCHGSGLDKKGAPCPSCKGARLNTLGRHLRLADKNIYEASLLGPQDLRDFLQTLSFDSRTSKIAQSIMKELLSKLDILSKMGLDYLNLNRDCQTLSGGELQRLRLAAAMGSPLSGVLYIFDEPSAGLHPIDNLKVLEEIRELKNSGNSVIIIEHDAQSILSSEYVIEVGPGGGTEGGHIVFEGSVEAFKKDLNSISSRAMRESAALPPSRIQSEAPLLSIQNASKNNLKNINLELPLASLVVVAGVSGAGKSSLVHGVISKAIVPGKNKSLDTWEMNGTKLKSSINIDRVLLIDQKPIGLNSRSTPASYLGIWDHMRNVFASTLEAKTRGLSASYFSYNTGKGRCPDCKGLGLQKLEMSFLPDASIICDSCNGQRFTDDALLVKFKDLSVSDVLNLTLEEARALFSHHRKIHHALHNACELGLGYLTLGQSSATLSGGESQRMKLVAELSGSQRGHTLYLLDEPTTGLHKSDVARLIKTLRSLVDHNNSVIIIEHEEDIIRSADHVLELGPGAGDEGGRVIFSGSPKLLQKAKTPWGSLLKSRS</sequence>
<evidence type="ECO:0000256" key="2">
    <source>
        <dbReference type="ARBA" id="ARBA00022490"/>
    </source>
</evidence>
<dbReference type="PANTHER" id="PTHR43152">
    <property type="entry name" value="UVRABC SYSTEM PROTEIN A"/>
    <property type="match status" value="1"/>
</dbReference>
<evidence type="ECO:0000256" key="1">
    <source>
        <dbReference type="ARBA" id="ARBA00004496"/>
    </source>
</evidence>
<keyword evidence="9" id="KW-0238">DNA-binding</keyword>
<dbReference type="InterPro" id="IPR027417">
    <property type="entry name" value="P-loop_NTPase"/>
</dbReference>
<comment type="similarity">
    <text evidence="11">Belongs to the ABC transporter superfamily. UvrA family.</text>
</comment>
<dbReference type="Proteomes" id="UP000524246">
    <property type="component" value="Unassembled WGS sequence"/>
</dbReference>
<dbReference type="EMBL" id="JAAZON010000275">
    <property type="protein sequence ID" value="NMC62778.1"/>
    <property type="molecule type" value="Genomic_DNA"/>
</dbReference>
<evidence type="ECO:0000256" key="8">
    <source>
        <dbReference type="ARBA" id="ARBA00022881"/>
    </source>
</evidence>
<dbReference type="GO" id="GO:0003677">
    <property type="term" value="F:DNA binding"/>
    <property type="evidence" value="ECO:0007669"/>
    <property type="project" value="UniProtKB-KW"/>
</dbReference>
<evidence type="ECO:0000256" key="12">
    <source>
        <dbReference type="ARBA" id="ARBA00039316"/>
    </source>
</evidence>
<dbReference type="Gene3D" id="3.30.1490.20">
    <property type="entry name" value="ATP-grasp fold, A domain"/>
    <property type="match status" value="1"/>
</dbReference>
<protein>
    <recommendedName>
        <fullName evidence="12">UvrABC system protein A</fullName>
    </recommendedName>
    <alternativeName>
        <fullName evidence="13">Excinuclease ABC subunit A</fullName>
    </alternativeName>
</protein>
<comment type="caution">
    <text evidence="15">The sequence shown here is derived from an EMBL/GenBank/DDBJ whole genome shotgun (WGS) entry which is preliminary data.</text>
</comment>
<feature type="domain" description="ABC transporter" evidence="14">
    <location>
        <begin position="532"/>
        <end position="857"/>
    </location>
</feature>
<feature type="non-terminal residue" evidence="15">
    <location>
        <position position="1"/>
    </location>
</feature>
<proteinExistence type="inferred from homology"/>
<evidence type="ECO:0000256" key="9">
    <source>
        <dbReference type="ARBA" id="ARBA00023125"/>
    </source>
</evidence>
<dbReference type="InterPro" id="IPR041102">
    <property type="entry name" value="UvrA_inter"/>
</dbReference>
<dbReference type="GO" id="GO:0006281">
    <property type="term" value="P:DNA repair"/>
    <property type="evidence" value="ECO:0007669"/>
    <property type="project" value="UniProtKB-KW"/>
</dbReference>
<keyword evidence="2" id="KW-0963">Cytoplasm</keyword>
<evidence type="ECO:0000313" key="16">
    <source>
        <dbReference type="Proteomes" id="UP000524246"/>
    </source>
</evidence>
<dbReference type="Gene3D" id="3.40.50.300">
    <property type="entry name" value="P-loop containing nucleotide triphosphate hydrolases"/>
    <property type="match status" value="3"/>
</dbReference>
<evidence type="ECO:0000256" key="3">
    <source>
        <dbReference type="ARBA" id="ARBA00022737"/>
    </source>
</evidence>
<evidence type="ECO:0000256" key="7">
    <source>
        <dbReference type="ARBA" id="ARBA00022840"/>
    </source>
</evidence>
<keyword evidence="4" id="KW-0547">Nucleotide-binding</keyword>
<keyword evidence="5" id="KW-0227">DNA damage</keyword>
<dbReference type="GO" id="GO:0016887">
    <property type="term" value="F:ATP hydrolysis activity"/>
    <property type="evidence" value="ECO:0007669"/>
    <property type="project" value="InterPro"/>
</dbReference>
<dbReference type="GO" id="GO:0005737">
    <property type="term" value="C:cytoplasm"/>
    <property type="evidence" value="ECO:0007669"/>
    <property type="project" value="UniProtKB-SubCell"/>
</dbReference>
<dbReference type="SUPFAM" id="SSF52540">
    <property type="entry name" value="P-loop containing nucleoside triphosphate hydrolases"/>
    <property type="match status" value="2"/>
</dbReference>
<evidence type="ECO:0000256" key="5">
    <source>
        <dbReference type="ARBA" id="ARBA00022763"/>
    </source>
</evidence>
<keyword evidence="6" id="KW-0228">DNA excision</keyword>
<dbReference type="AlphaFoldDB" id="A0A7X9FRY2"/>
<gene>
    <name evidence="15" type="ORF">GYA55_06365</name>
</gene>
<keyword evidence="3" id="KW-0677">Repeat</keyword>
<dbReference type="PANTHER" id="PTHR43152:SF3">
    <property type="entry name" value="UVRABC SYSTEM PROTEIN A"/>
    <property type="match status" value="1"/>
</dbReference>
<accession>A0A7X9FRY2</accession>
<dbReference type="SMART" id="SM00382">
    <property type="entry name" value="AAA"/>
    <property type="match status" value="2"/>
</dbReference>
<evidence type="ECO:0000259" key="14">
    <source>
        <dbReference type="PROSITE" id="PS50893"/>
    </source>
</evidence>
<dbReference type="InterPro" id="IPR003439">
    <property type="entry name" value="ABC_transporter-like_ATP-bd"/>
</dbReference>
<evidence type="ECO:0000256" key="13">
    <source>
        <dbReference type="ARBA" id="ARBA00042156"/>
    </source>
</evidence>
<dbReference type="GO" id="GO:0005524">
    <property type="term" value="F:ATP binding"/>
    <property type="evidence" value="ECO:0007669"/>
    <property type="project" value="UniProtKB-KW"/>
</dbReference>
<dbReference type="InterPro" id="IPR017871">
    <property type="entry name" value="ABC_transporter-like_CS"/>
</dbReference>
<dbReference type="Gene3D" id="1.20.1580.10">
    <property type="entry name" value="ABC transporter ATPase like domain"/>
    <property type="match status" value="1"/>
</dbReference>
<evidence type="ECO:0000256" key="6">
    <source>
        <dbReference type="ARBA" id="ARBA00022769"/>
    </source>
</evidence>
<dbReference type="PROSITE" id="PS50893">
    <property type="entry name" value="ABC_TRANSPORTER_2"/>
    <property type="match status" value="1"/>
</dbReference>
<evidence type="ECO:0000256" key="11">
    <source>
        <dbReference type="ARBA" id="ARBA00038000"/>
    </source>
</evidence>
<dbReference type="InterPro" id="IPR013815">
    <property type="entry name" value="ATP_grasp_subdomain_1"/>
</dbReference>
<keyword evidence="10" id="KW-0234">DNA repair</keyword>
<keyword evidence="7 15" id="KW-0067">ATP-binding</keyword>
<keyword evidence="8" id="KW-0267">Excision nuclease</keyword>
<name>A0A7X9FRY2_9DELT</name>
<reference evidence="15 16" key="1">
    <citation type="journal article" date="2020" name="Biotechnol. Biofuels">
        <title>New insights from the biogas microbiome by comprehensive genome-resolved metagenomics of nearly 1600 species originating from multiple anaerobic digesters.</title>
        <authorList>
            <person name="Campanaro S."/>
            <person name="Treu L."/>
            <person name="Rodriguez-R L.M."/>
            <person name="Kovalovszki A."/>
            <person name="Ziels R.M."/>
            <person name="Maus I."/>
            <person name="Zhu X."/>
            <person name="Kougias P.G."/>
            <person name="Basile A."/>
            <person name="Luo G."/>
            <person name="Schluter A."/>
            <person name="Konstantinidis K.T."/>
            <person name="Angelidaki I."/>
        </authorList>
    </citation>
    <scope>NUCLEOTIDE SEQUENCE [LARGE SCALE GENOMIC DNA]</scope>
    <source>
        <strain evidence="15">AS27yjCOA_65</strain>
    </source>
</reference>
<dbReference type="GO" id="GO:0004518">
    <property type="term" value="F:nuclease activity"/>
    <property type="evidence" value="ECO:0007669"/>
    <property type="project" value="UniProtKB-KW"/>
</dbReference>
<organism evidence="15 16">
    <name type="scientific">SAR324 cluster bacterium</name>
    <dbReference type="NCBI Taxonomy" id="2024889"/>
    <lineage>
        <taxon>Bacteria</taxon>
        <taxon>Deltaproteobacteria</taxon>
        <taxon>SAR324 cluster</taxon>
    </lineage>
</organism>
<dbReference type="PROSITE" id="PS00211">
    <property type="entry name" value="ABC_TRANSPORTER_1"/>
    <property type="match status" value="2"/>
</dbReference>
<evidence type="ECO:0000313" key="15">
    <source>
        <dbReference type="EMBL" id="NMC62778.1"/>
    </source>
</evidence>
<dbReference type="InterPro" id="IPR003593">
    <property type="entry name" value="AAA+_ATPase"/>
</dbReference>
<evidence type="ECO:0000256" key="10">
    <source>
        <dbReference type="ARBA" id="ARBA00023204"/>
    </source>
</evidence>
<evidence type="ECO:0000256" key="4">
    <source>
        <dbReference type="ARBA" id="ARBA00022741"/>
    </source>
</evidence>
<dbReference type="Pfam" id="PF17760">
    <property type="entry name" value="UvrA_inter"/>
    <property type="match status" value="1"/>
</dbReference>